<feature type="domain" description="Galectin" evidence="3">
    <location>
        <begin position="36"/>
        <end position="173"/>
    </location>
</feature>
<comment type="caution">
    <text evidence="4">The sequence shown here is derived from an EMBL/GenBank/DDBJ whole genome shotgun (WGS) entry which is preliminary data.</text>
</comment>
<dbReference type="InterPro" id="IPR001079">
    <property type="entry name" value="Galectin_CRD"/>
</dbReference>
<organism evidence="4 5">
    <name type="scientific">Caenorhabditis angaria</name>
    <dbReference type="NCBI Taxonomy" id="860376"/>
    <lineage>
        <taxon>Eukaryota</taxon>
        <taxon>Metazoa</taxon>
        <taxon>Ecdysozoa</taxon>
        <taxon>Nematoda</taxon>
        <taxon>Chromadorea</taxon>
        <taxon>Rhabditida</taxon>
        <taxon>Rhabditina</taxon>
        <taxon>Rhabditomorpha</taxon>
        <taxon>Rhabditoidea</taxon>
        <taxon>Rhabditidae</taxon>
        <taxon>Peloderinae</taxon>
        <taxon>Caenorhabditis</taxon>
    </lineage>
</organism>
<dbReference type="PANTHER" id="PTHR11346">
    <property type="entry name" value="GALECTIN"/>
    <property type="match status" value="1"/>
</dbReference>
<dbReference type="Pfam" id="PF00337">
    <property type="entry name" value="Gal-bind_lectin"/>
    <property type="match status" value="2"/>
</dbReference>
<dbReference type="FunFam" id="2.60.120.200:FF:000261">
    <property type="entry name" value="Galectin"/>
    <property type="match status" value="1"/>
</dbReference>
<dbReference type="Proteomes" id="UP001152747">
    <property type="component" value="Unassembled WGS sequence"/>
</dbReference>
<evidence type="ECO:0000313" key="4">
    <source>
        <dbReference type="EMBL" id="CAI5448521.1"/>
    </source>
</evidence>
<sequence length="312" mass="35703">MSSIFRRIMSFRKPKKILTRKDSITGRNHTFEVPYLSRLDGNQLQTGQSLIVRGYITGSDGFIVNLTSGPNVELDNDGNGTLDDRLLAIRVDIPKGRVYLNACIDNQWGKEAFIKQSYKDGDEFDIRIRCFDQHFEIYVEHKLIATFKHYVAMSNISHIYVQGDIRLYAVSWEGKLYTIPYSADIPGNFYVGRKLFVSAIADKKPKDFTIEFFANGEDIALQFSPSFVQKKTTRKSLLSGTWSSPETGHEGKIKFPFKAKRSFDVLVYASDEKFLIFVNDVLYCTYNHRLPADKIDKLIIQGDIQLIGVHIK</sequence>
<dbReference type="OrthoDB" id="5795596at2759"/>
<dbReference type="Gene3D" id="2.60.120.200">
    <property type="match status" value="2"/>
</dbReference>
<dbReference type="SMART" id="SM00908">
    <property type="entry name" value="Gal-bind_lectin"/>
    <property type="match status" value="2"/>
</dbReference>
<evidence type="ECO:0000256" key="2">
    <source>
        <dbReference type="RuleBase" id="RU102079"/>
    </source>
</evidence>
<dbReference type="CDD" id="cd00070">
    <property type="entry name" value="GLECT"/>
    <property type="match status" value="2"/>
</dbReference>
<proteinExistence type="predicted"/>
<dbReference type="InterPro" id="IPR044156">
    <property type="entry name" value="Galectin-like"/>
</dbReference>
<dbReference type="GO" id="GO:0016936">
    <property type="term" value="F:galactoside binding"/>
    <property type="evidence" value="ECO:0007669"/>
    <property type="project" value="TreeGrafter"/>
</dbReference>
<dbReference type="AlphaFoldDB" id="A0A9P1INZ5"/>
<gene>
    <name evidence="4" type="ORF">CAMP_LOCUS11158</name>
</gene>
<dbReference type="SMART" id="SM00276">
    <property type="entry name" value="GLECT"/>
    <property type="match status" value="2"/>
</dbReference>
<evidence type="ECO:0000259" key="3">
    <source>
        <dbReference type="PROSITE" id="PS51304"/>
    </source>
</evidence>
<protein>
    <recommendedName>
        <fullName evidence="2">Galectin</fullName>
    </recommendedName>
</protein>
<keyword evidence="5" id="KW-1185">Reference proteome</keyword>
<name>A0A9P1INZ5_9PELO</name>
<dbReference type="EMBL" id="CANHGI010000004">
    <property type="protein sequence ID" value="CAI5448521.1"/>
    <property type="molecule type" value="Genomic_DNA"/>
</dbReference>
<dbReference type="GO" id="GO:0030246">
    <property type="term" value="F:carbohydrate binding"/>
    <property type="evidence" value="ECO:0007669"/>
    <property type="project" value="UniProtKB-UniRule"/>
</dbReference>
<keyword evidence="1 2" id="KW-0430">Lectin</keyword>
<feature type="domain" description="Galectin" evidence="3">
    <location>
        <begin position="181"/>
        <end position="312"/>
    </location>
</feature>
<evidence type="ECO:0000256" key="1">
    <source>
        <dbReference type="ARBA" id="ARBA00022734"/>
    </source>
</evidence>
<evidence type="ECO:0000313" key="5">
    <source>
        <dbReference type="Proteomes" id="UP001152747"/>
    </source>
</evidence>
<dbReference type="PROSITE" id="PS51304">
    <property type="entry name" value="GALECTIN"/>
    <property type="match status" value="2"/>
</dbReference>
<reference evidence="4" key="1">
    <citation type="submission" date="2022-11" db="EMBL/GenBank/DDBJ databases">
        <authorList>
            <person name="Kikuchi T."/>
        </authorList>
    </citation>
    <scope>NUCLEOTIDE SEQUENCE</scope>
    <source>
        <strain evidence="4">PS1010</strain>
    </source>
</reference>
<dbReference type="InterPro" id="IPR013320">
    <property type="entry name" value="ConA-like_dom_sf"/>
</dbReference>
<accession>A0A9P1INZ5</accession>
<dbReference type="SUPFAM" id="SSF49899">
    <property type="entry name" value="Concanavalin A-like lectins/glucanases"/>
    <property type="match status" value="2"/>
</dbReference>
<dbReference type="PANTHER" id="PTHR11346:SF189">
    <property type="entry name" value="GALECTIN"/>
    <property type="match status" value="1"/>
</dbReference>